<dbReference type="InterPro" id="IPR011029">
    <property type="entry name" value="DEATH-like_dom_sf"/>
</dbReference>
<keyword evidence="3" id="KW-1185">Reference proteome</keyword>
<dbReference type="SUPFAM" id="SSF47986">
    <property type="entry name" value="DEATH domain"/>
    <property type="match status" value="1"/>
</dbReference>
<dbReference type="Proteomes" id="UP000242188">
    <property type="component" value="Unassembled WGS sequence"/>
</dbReference>
<dbReference type="EMBL" id="NEDP02000641">
    <property type="protein sequence ID" value="OWF55525.1"/>
    <property type="molecule type" value="Genomic_DNA"/>
</dbReference>
<dbReference type="PROSITE" id="PS50017">
    <property type="entry name" value="DEATH_DOMAIN"/>
    <property type="match status" value="1"/>
</dbReference>
<evidence type="ECO:0000313" key="2">
    <source>
        <dbReference type="EMBL" id="OWF55525.1"/>
    </source>
</evidence>
<evidence type="ECO:0000313" key="3">
    <source>
        <dbReference type="Proteomes" id="UP000242188"/>
    </source>
</evidence>
<dbReference type="InterPro" id="IPR000488">
    <property type="entry name" value="Death_dom"/>
</dbReference>
<name>A0A210R3J3_MIZYE</name>
<dbReference type="CDD" id="cd01670">
    <property type="entry name" value="Death"/>
    <property type="match status" value="1"/>
</dbReference>
<protein>
    <recommendedName>
        <fullName evidence="1">Death domain-containing protein</fullName>
    </recommendedName>
</protein>
<comment type="caution">
    <text evidence="2">The sequence shown here is derived from an EMBL/GenBank/DDBJ whole genome shotgun (WGS) entry which is preliminary data.</text>
</comment>
<feature type="domain" description="Death" evidence="1">
    <location>
        <begin position="416"/>
        <end position="464"/>
    </location>
</feature>
<dbReference type="Pfam" id="PF00531">
    <property type="entry name" value="Death"/>
    <property type="match status" value="1"/>
</dbReference>
<reference evidence="2 3" key="1">
    <citation type="journal article" date="2017" name="Nat. Ecol. Evol.">
        <title>Scallop genome provides insights into evolution of bilaterian karyotype and development.</title>
        <authorList>
            <person name="Wang S."/>
            <person name="Zhang J."/>
            <person name="Jiao W."/>
            <person name="Li J."/>
            <person name="Xun X."/>
            <person name="Sun Y."/>
            <person name="Guo X."/>
            <person name="Huan P."/>
            <person name="Dong B."/>
            <person name="Zhang L."/>
            <person name="Hu X."/>
            <person name="Sun X."/>
            <person name="Wang J."/>
            <person name="Zhao C."/>
            <person name="Wang Y."/>
            <person name="Wang D."/>
            <person name="Huang X."/>
            <person name="Wang R."/>
            <person name="Lv J."/>
            <person name="Li Y."/>
            <person name="Zhang Z."/>
            <person name="Liu B."/>
            <person name="Lu W."/>
            <person name="Hui Y."/>
            <person name="Liang J."/>
            <person name="Zhou Z."/>
            <person name="Hou R."/>
            <person name="Li X."/>
            <person name="Liu Y."/>
            <person name="Li H."/>
            <person name="Ning X."/>
            <person name="Lin Y."/>
            <person name="Zhao L."/>
            <person name="Xing Q."/>
            <person name="Dou J."/>
            <person name="Li Y."/>
            <person name="Mao J."/>
            <person name="Guo H."/>
            <person name="Dou H."/>
            <person name="Li T."/>
            <person name="Mu C."/>
            <person name="Jiang W."/>
            <person name="Fu Q."/>
            <person name="Fu X."/>
            <person name="Miao Y."/>
            <person name="Liu J."/>
            <person name="Yu Q."/>
            <person name="Li R."/>
            <person name="Liao H."/>
            <person name="Li X."/>
            <person name="Kong Y."/>
            <person name="Jiang Z."/>
            <person name="Chourrout D."/>
            <person name="Li R."/>
            <person name="Bao Z."/>
        </authorList>
    </citation>
    <scope>NUCLEOTIDE SEQUENCE [LARGE SCALE GENOMIC DNA]</scope>
    <source>
        <strain evidence="2 3">PY_sf001</strain>
    </source>
</reference>
<evidence type="ECO:0000259" key="1">
    <source>
        <dbReference type="PROSITE" id="PS50017"/>
    </source>
</evidence>
<dbReference type="GO" id="GO:0007165">
    <property type="term" value="P:signal transduction"/>
    <property type="evidence" value="ECO:0007669"/>
    <property type="project" value="InterPro"/>
</dbReference>
<proteinExistence type="predicted"/>
<dbReference type="AlphaFoldDB" id="A0A210R3J3"/>
<organism evidence="2 3">
    <name type="scientific">Mizuhopecten yessoensis</name>
    <name type="common">Japanese scallop</name>
    <name type="synonym">Patinopecten yessoensis</name>
    <dbReference type="NCBI Taxonomy" id="6573"/>
    <lineage>
        <taxon>Eukaryota</taxon>
        <taxon>Metazoa</taxon>
        <taxon>Spiralia</taxon>
        <taxon>Lophotrochozoa</taxon>
        <taxon>Mollusca</taxon>
        <taxon>Bivalvia</taxon>
        <taxon>Autobranchia</taxon>
        <taxon>Pteriomorphia</taxon>
        <taxon>Pectinida</taxon>
        <taxon>Pectinoidea</taxon>
        <taxon>Pectinidae</taxon>
        <taxon>Mizuhopecten</taxon>
    </lineage>
</organism>
<dbReference type="Gene3D" id="1.10.533.10">
    <property type="entry name" value="Death Domain, Fas"/>
    <property type="match status" value="1"/>
</dbReference>
<sequence>MTKGELTDKLIDGLLSLEKNQDFFPYKSALLPLMVKFGLIVKILMSGTTTENAEFSKTYTIPSKLMELQSIDDITKEVSIFKQRNLAVSKTLCFVFKDVYVPDELFHRIFAQIMRRYRAVSLSTDTFYERDQVTVGNTTCLYLGFGCFKVDDLCRMIVSMHAERSAIAVTVISPTESQLPADSGQRIRLSIERILLETLQMSNQQHFEYAHQLHCNFHLSPYDTPVQLYGVIHSERGVPCQGGECLGQHRLSRTDTTFWNITEVSAWFQGNGNIAGTTGVEPNTSDRRPSPRELSRLSRLINSSHIEQFFVELGLPILEVEHTKWECRNLLGITLITKLFLKWTIAYPNKTIHDIQQAMEAVDMATDRINDALGTDEESQVQDMVPFEVWNRVPSEDEIRKIVNYIDKMYFNMCLELGLSPPTIAQCELCHPTDFRTRMSALLRCWIDRYQTEATIGRLLTAMKVCQMDWHTTATIWSP</sequence>
<gene>
    <name evidence="2" type="ORF">KP79_PYT00238</name>
</gene>
<accession>A0A210R3J3</accession>